<reference evidence="1" key="1">
    <citation type="submission" date="2019-05" db="EMBL/GenBank/DDBJ databases">
        <title>Metatranscriptomic reconstruction reveals RNA viruses with the potential to shape carbon cycling in soil.</title>
        <authorList>
            <person name="Starr E.P."/>
            <person name="Nuccio E."/>
            <person name="Pett-Ridge J."/>
            <person name="Banfield J.F."/>
            <person name="Firestone M.K."/>
        </authorList>
    </citation>
    <scope>NUCLEOTIDE SEQUENCE</scope>
    <source>
        <strain evidence="1">H3_Bulk_42_scaffold_191</strain>
    </source>
</reference>
<name>A0A514CYX1_9VIRU</name>
<sequence length="122" mass="12780">MLADPVTVAAASPTPSLVLAVVKSDGYGSERVDTGGNGYSVITNHSKNKGGGSRHYVQMTQSVDAVDPYSGLTKKQVASVSITINRPGFGFTDASIIALAKAITDYRDDGEVTTARLIQFQS</sequence>
<gene>
    <name evidence="1" type="ORF">H3Bulk42191_000002</name>
</gene>
<proteinExistence type="predicted"/>
<dbReference type="EMBL" id="MN032764">
    <property type="protein sequence ID" value="QDH86568.1"/>
    <property type="molecule type" value="Genomic_RNA"/>
</dbReference>
<organism evidence="1">
    <name type="scientific">Leviviridae sp</name>
    <dbReference type="NCBI Taxonomy" id="2027243"/>
    <lineage>
        <taxon>Viruses</taxon>
        <taxon>Riboviria</taxon>
        <taxon>Orthornavirae</taxon>
        <taxon>Lenarviricota</taxon>
        <taxon>Leviviricetes</taxon>
        <taxon>Norzivirales</taxon>
        <taxon>Fiersviridae</taxon>
    </lineage>
</organism>
<protein>
    <submittedName>
        <fullName evidence="1">Uncharacterized protein</fullName>
    </submittedName>
</protein>
<dbReference type="Gene3D" id="2.40.160.220">
    <property type="match status" value="1"/>
</dbReference>
<accession>A0A514CYX1</accession>
<evidence type="ECO:0000313" key="1">
    <source>
        <dbReference type="EMBL" id="QDH86568.1"/>
    </source>
</evidence>